<evidence type="ECO:0000313" key="1">
    <source>
        <dbReference type="EMBL" id="XFD39412.1"/>
    </source>
</evidence>
<accession>A0ACD5DDR0</accession>
<protein>
    <submittedName>
        <fullName evidence="1">Uncharacterized protein</fullName>
    </submittedName>
</protein>
<proteinExistence type="predicted"/>
<dbReference type="EMBL" id="CP168151">
    <property type="protein sequence ID" value="XFD39412.1"/>
    <property type="molecule type" value="Genomic_DNA"/>
</dbReference>
<gene>
    <name evidence="1" type="ORF">O0236_008410</name>
</gene>
<dbReference type="Proteomes" id="UP001149860">
    <property type="component" value="Chromosome"/>
</dbReference>
<evidence type="ECO:0000313" key="2">
    <source>
        <dbReference type="Proteomes" id="UP001149860"/>
    </source>
</evidence>
<name>A0ACD5DDR0_9LACO</name>
<organism evidence="1 2">
    <name type="scientific">Lentilactobacillus terminaliae</name>
    <dbReference type="NCBI Taxonomy" id="3003483"/>
    <lineage>
        <taxon>Bacteria</taxon>
        <taxon>Bacillati</taxon>
        <taxon>Bacillota</taxon>
        <taxon>Bacilli</taxon>
        <taxon>Lactobacillales</taxon>
        <taxon>Lactobacillaceae</taxon>
        <taxon>Lentilactobacillus</taxon>
    </lineage>
</organism>
<reference evidence="1" key="1">
    <citation type="submission" date="2024-08" db="EMBL/GenBank/DDBJ databases">
        <title>Lentilactobacillus sp. nov., isolated from tree bark.</title>
        <authorList>
            <person name="Phuengjayaem S."/>
            <person name="Tanasupawat S."/>
        </authorList>
    </citation>
    <scope>NUCLEOTIDE SEQUENCE</scope>
    <source>
        <strain evidence="1">SPB1-3</strain>
    </source>
</reference>
<keyword evidence="2" id="KW-1185">Reference proteome</keyword>
<sequence>MNENKNQSNYIDEFFESGNLGLKIKQTFMADFGWLGVLLPITVVVIASTHRYLRIFGIGLRLNSLVSFEIFLLIILAFAFVIIGGFSLSMAIIQHERSKHYLNNWPNFDPIKREVVINKMEDFATEKYGDQQYRQSVRSLVIPKEQNIENGTLINLVKAIDEEGKEE</sequence>